<dbReference type="AlphaFoldDB" id="A0A1B6E927"/>
<proteinExistence type="predicted"/>
<gene>
    <name evidence="2" type="ORF">g.343</name>
</gene>
<organism evidence="2">
    <name type="scientific">Clastoptera arizonana</name>
    <name type="common">Arizona spittle bug</name>
    <dbReference type="NCBI Taxonomy" id="38151"/>
    <lineage>
        <taxon>Eukaryota</taxon>
        <taxon>Metazoa</taxon>
        <taxon>Ecdysozoa</taxon>
        <taxon>Arthropoda</taxon>
        <taxon>Hexapoda</taxon>
        <taxon>Insecta</taxon>
        <taxon>Pterygota</taxon>
        <taxon>Neoptera</taxon>
        <taxon>Paraneoptera</taxon>
        <taxon>Hemiptera</taxon>
        <taxon>Auchenorrhyncha</taxon>
        <taxon>Cercopoidea</taxon>
        <taxon>Clastopteridae</taxon>
        <taxon>Clastoptera</taxon>
    </lineage>
</organism>
<sequence length="151" mass="17096">LTHMVYSKTPQRINILLSKFQIGEYLFLYLIKKNLDLILFKELLDRLCDELVPENEGGCDYGENASSHDNGENAGSYDRREEEGNYDNVGNEGSYDCGENEGSHDNVGNSCTMEYQAVFVQEYQRVLKIVKVNQAVSGVDSRTYFVTETAV</sequence>
<protein>
    <submittedName>
        <fullName evidence="2">Uncharacterized protein</fullName>
    </submittedName>
</protein>
<accession>A0A1B6E927</accession>
<evidence type="ECO:0000256" key="1">
    <source>
        <dbReference type="SAM" id="MobiDB-lite"/>
    </source>
</evidence>
<dbReference type="EMBL" id="GEDC01002881">
    <property type="protein sequence ID" value="JAS34417.1"/>
    <property type="molecule type" value="Transcribed_RNA"/>
</dbReference>
<feature type="region of interest" description="Disordered" evidence="1">
    <location>
        <begin position="59"/>
        <end position="101"/>
    </location>
</feature>
<name>A0A1B6E927_9HEMI</name>
<evidence type="ECO:0000313" key="2">
    <source>
        <dbReference type="EMBL" id="JAS34417.1"/>
    </source>
</evidence>
<reference evidence="2" key="1">
    <citation type="submission" date="2015-12" db="EMBL/GenBank/DDBJ databases">
        <title>De novo transcriptome assembly of four potential Pierce s Disease insect vectors from Arizona vineyards.</title>
        <authorList>
            <person name="Tassone E.E."/>
        </authorList>
    </citation>
    <scope>NUCLEOTIDE SEQUENCE</scope>
</reference>
<feature type="non-terminal residue" evidence="2">
    <location>
        <position position="1"/>
    </location>
</feature>